<reference evidence="1 2" key="1">
    <citation type="journal article" date="2018" name="Mol. Plant">
        <title>The genome of Artemisia annua provides insight into the evolution of Asteraceae family and artemisinin biosynthesis.</title>
        <authorList>
            <person name="Shen Q."/>
            <person name="Zhang L."/>
            <person name="Liao Z."/>
            <person name="Wang S."/>
            <person name="Yan T."/>
            <person name="Shi P."/>
            <person name="Liu M."/>
            <person name="Fu X."/>
            <person name="Pan Q."/>
            <person name="Wang Y."/>
            <person name="Lv Z."/>
            <person name="Lu X."/>
            <person name="Zhang F."/>
            <person name="Jiang W."/>
            <person name="Ma Y."/>
            <person name="Chen M."/>
            <person name="Hao X."/>
            <person name="Li L."/>
            <person name="Tang Y."/>
            <person name="Lv G."/>
            <person name="Zhou Y."/>
            <person name="Sun X."/>
            <person name="Brodelius P.E."/>
            <person name="Rose J.K.C."/>
            <person name="Tang K."/>
        </authorList>
    </citation>
    <scope>NUCLEOTIDE SEQUENCE [LARGE SCALE GENOMIC DNA]</scope>
    <source>
        <strain evidence="2">cv. Huhao1</strain>
        <tissue evidence="1">Leaf</tissue>
    </source>
</reference>
<dbReference type="STRING" id="35608.A0A2U1P1J6"/>
<keyword evidence="1" id="KW-0695">RNA-directed DNA polymerase</keyword>
<keyword evidence="1" id="KW-0548">Nucleotidyltransferase</keyword>
<name>A0A2U1P1J6_ARTAN</name>
<dbReference type="AlphaFoldDB" id="A0A2U1P1J6"/>
<dbReference type="GO" id="GO:0003964">
    <property type="term" value="F:RNA-directed DNA polymerase activity"/>
    <property type="evidence" value="ECO:0007669"/>
    <property type="project" value="UniProtKB-KW"/>
</dbReference>
<gene>
    <name evidence="1" type="ORF">CTI12_AA203540</name>
</gene>
<proteinExistence type="predicted"/>
<evidence type="ECO:0000313" key="2">
    <source>
        <dbReference type="Proteomes" id="UP000245207"/>
    </source>
</evidence>
<dbReference type="Proteomes" id="UP000245207">
    <property type="component" value="Unassembled WGS sequence"/>
</dbReference>
<keyword evidence="1" id="KW-0808">Transferase</keyword>
<dbReference type="EMBL" id="PKPP01001829">
    <property type="protein sequence ID" value="PWA79634.1"/>
    <property type="molecule type" value="Genomic_DNA"/>
</dbReference>
<sequence>MKAGMSWGWLKLLQLRDIVRPFFWTKIGNGMNTSVWYDSWCSQSPLIRYLTPRDITREGFSIHSCVADLVVNNAWIWPQAGLLKAPELGIIQVPCLEESRPDLPVWRASNAYGA</sequence>
<evidence type="ECO:0000313" key="1">
    <source>
        <dbReference type="EMBL" id="PWA79634.1"/>
    </source>
</evidence>
<protein>
    <submittedName>
        <fullName evidence="1">RNA-directed DNA polymerase, eukaryota, Reverse transcriptase zinc-binding domain protein</fullName>
    </submittedName>
</protein>
<dbReference type="OrthoDB" id="1748554at2759"/>
<keyword evidence="2" id="KW-1185">Reference proteome</keyword>
<organism evidence="1 2">
    <name type="scientific">Artemisia annua</name>
    <name type="common">Sweet wormwood</name>
    <dbReference type="NCBI Taxonomy" id="35608"/>
    <lineage>
        <taxon>Eukaryota</taxon>
        <taxon>Viridiplantae</taxon>
        <taxon>Streptophyta</taxon>
        <taxon>Embryophyta</taxon>
        <taxon>Tracheophyta</taxon>
        <taxon>Spermatophyta</taxon>
        <taxon>Magnoliopsida</taxon>
        <taxon>eudicotyledons</taxon>
        <taxon>Gunneridae</taxon>
        <taxon>Pentapetalae</taxon>
        <taxon>asterids</taxon>
        <taxon>campanulids</taxon>
        <taxon>Asterales</taxon>
        <taxon>Asteraceae</taxon>
        <taxon>Asteroideae</taxon>
        <taxon>Anthemideae</taxon>
        <taxon>Artemisiinae</taxon>
        <taxon>Artemisia</taxon>
    </lineage>
</organism>
<comment type="caution">
    <text evidence="1">The sequence shown here is derived from an EMBL/GenBank/DDBJ whole genome shotgun (WGS) entry which is preliminary data.</text>
</comment>
<accession>A0A2U1P1J6</accession>